<name>A0A3S0WW04_9PROT</name>
<reference evidence="4 5" key="1">
    <citation type="submission" date="2018-12" db="EMBL/GenBank/DDBJ databases">
        <authorList>
            <person name="Yang Y."/>
        </authorList>
    </citation>
    <scope>NUCLEOTIDE SEQUENCE [LARGE SCALE GENOMIC DNA]</scope>
    <source>
        <strain evidence="4 5">GSF71</strain>
    </source>
</reference>
<evidence type="ECO:0000313" key="5">
    <source>
        <dbReference type="Proteomes" id="UP000280346"/>
    </source>
</evidence>
<dbReference type="EMBL" id="RZIJ01000026">
    <property type="protein sequence ID" value="RUQ65213.1"/>
    <property type="molecule type" value="Genomic_DNA"/>
</dbReference>
<dbReference type="PRINTS" id="PR00111">
    <property type="entry name" value="ABHYDROLASE"/>
</dbReference>
<keyword evidence="2 4" id="KW-0378">Hydrolase</keyword>
<evidence type="ECO:0000256" key="2">
    <source>
        <dbReference type="ARBA" id="ARBA00022801"/>
    </source>
</evidence>
<dbReference type="SUPFAM" id="SSF53474">
    <property type="entry name" value="alpha/beta-Hydrolases"/>
    <property type="match status" value="1"/>
</dbReference>
<dbReference type="InterPro" id="IPR000073">
    <property type="entry name" value="AB_hydrolase_1"/>
</dbReference>
<proteinExistence type="inferred from homology"/>
<evidence type="ECO:0000313" key="4">
    <source>
        <dbReference type="EMBL" id="RUQ65213.1"/>
    </source>
</evidence>
<dbReference type="PANTHER" id="PTHR43039">
    <property type="entry name" value="ESTERASE-RELATED"/>
    <property type="match status" value="1"/>
</dbReference>
<dbReference type="FunFam" id="3.40.50.1820:FF:000042">
    <property type="entry name" value="probable strigolactone esterase DAD2"/>
    <property type="match status" value="1"/>
</dbReference>
<evidence type="ECO:0000259" key="3">
    <source>
        <dbReference type="Pfam" id="PF12697"/>
    </source>
</evidence>
<comment type="similarity">
    <text evidence="1">Belongs to the AB hydrolase superfamily.</text>
</comment>
<protein>
    <submittedName>
        <fullName evidence="4">Alpha/beta hydrolase</fullName>
    </submittedName>
</protein>
<dbReference type="RefSeq" id="WP_127003111.1">
    <property type="nucleotide sequence ID" value="NZ_JBNPXW010000020.1"/>
</dbReference>
<sequence length="267" mass="29402">MNTSDLSTKHTIKVYGSGDRTLVFSHGFGLDQTSWHGIAMRLARTHRVVLFDLVGFTGASSEHYDHHKYRDLESYADDLLNVLGHARVRRCTFIGHSVSGMIGLLASIQEPALFEKLILVGASPRYRNGEGYNGGFEEQDLNDLFDSMSENYVLWTQNFAPAAVSKPTGHPAVRKFAEGLLAMRPDVALSIALMIFSSDCRDRLAQVTVPCTLIQSRNDIAVPLSVAEYLTAMIPDSELMVIDADGHMPQLSAPDILHDAIQRALTA</sequence>
<keyword evidence="5" id="KW-1185">Reference proteome</keyword>
<feature type="domain" description="AB hydrolase-1" evidence="3">
    <location>
        <begin position="22"/>
        <end position="258"/>
    </location>
</feature>
<dbReference type="InterPro" id="IPR029058">
    <property type="entry name" value="AB_hydrolase_fold"/>
</dbReference>
<organism evidence="4 5">
    <name type="scientific">Azospirillum doebereinerae</name>
    <dbReference type="NCBI Taxonomy" id="92933"/>
    <lineage>
        <taxon>Bacteria</taxon>
        <taxon>Pseudomonadati</taxon>
        <taxon>Pseudomonadota</taxon>
        <taxon>Alphaproteobacteria</taxon>
        <taxon>Rhodospirillales</taxon>
        <taxon>Azospirillaceae</taxon>
        <taxon>Azospirillum</taxon>
    </lineage>
</organism>
<dbReference type="AlphaFoldDB" id="A0A3S0WW04"/>
<comment type="caution">
    <text evidence="4">The sequence shown here is derived from an EMBL/GenBank/DDBJ whole genome shotgun (WGS) entry which is preliminary data.</text>
</comment>
<dbReference type="GO" id="GO:0016787">
    <property type="term" value="F:hydrolase activity"/>
    <property type="evidence" value="ECO:0007669"/>
    <property type="project" value="UniProtKB-KW"/>
</dbReference>
<accession>A0A3S0WW04</accession>
<dbReference type="OrthoDB" id="8680283at2"/>
<dbReference type="Gene3D" id="3.40.50.1820">
    <property type="entry name" value="alpha/beta hydrolase"/>
    <property type="match status" value="1"/>
</dbReference>
<evidence type="ECO:0000256" key="1">
    <source>
        <dbReference type="ARBA" id="ARBA00008645"/>
    </source>
</evidence>
<gene>
    <name evidence="4" type="ORF">EJ913_25175</name>
</gene>
<dbReference type="Pfam" id="PF12697">
    <property type="entry name" value="Abhydrolase_6"/>
    <property type="match status" value="1"/>
</dbReference>
<dbReference type="Proteomes" id="UP000280346">
    <property type="component" value="Unassembled WGS sequence"/>
</dbReference>